<name>A0A6S6S770_9BACT</name>
<dbReference type="AlphaFoldDB" id="A0A6S6S770"/>
<dbReference type="Gene3D" id="1.10.101.10">
    <property type="entry name" value="PGBD-like superfamily/PGBD"/>
    <property type="match status" value="1"/>
</dbReference>
<organism evidence="2">
    <name type="scientific">uncultured Sulfurovum sp</name>
    <dbReference type="NCBI Taxonomy" id="269237"/>
    <lineage>
        <taxon>Bacteria</taxon>
        <taxon>Pseudomonadati</taxon>
        <taxon>Campylobacterota</taxon>
        <taxon>Epsilonproteobacteria</taxon>
        <taxon>Campylobacterales</taxon>
        <taxon>Sulfurovaceae</taxon>
        <taxon>Sulfurovum</taxon>
        <taxon>environmental samples</taxon>
    </lineage>
</organism>
<evidence type="ECO:0000313" key="2">
    <source>
        <dbReference type="EMBL" id="CAA6805592.1"/>
    </source>
</evidence>
<dbReference type="InterPro" id="IPR036366">
    <property type="entry name" value="PGBDSf"/>
</dbReference>
<protein>
    <recommendedName>
        <fullName evidence="1">Peptidoglycan binding-like domain-containing protein</fullName>
    </recommendedName>
</protein>
<dbReference type="InterPro" id="IPR002477">
    <property type="entry name" value="Peptidoglycan-bd-like"/>
</dbReference>
<dbReference type="EMBL" id="CACVAZ010000024">
    <property type="protein sequence ID" value="CAA6805592.1"/>
    <property type="molecule type" value="Genomic_DNA"/>
</dbReference>
<reference evidence="2" key="1">
    <citation type="submission" date="2020-01" db="EMBL/GenBank/DDBJ databases">
        <authorList>
            <person name="Meier V. D."/>
            <person name="Meier V D."/>
        </authorList>
    </citation>
    <scope>NUCLEOTIDE SEQUENCE</scope>
    <source>
        <strain evidence="2">HLG_WM_MAG_02</strain>
    </source>
</reference>
<dbReference type="Pfam" id="PF01471">
    <property type="entry name" value="PG_binding_1"/>
    <property type="match status" value="1"/>
</dbReference>
<evidence type="ECO:0000259" key="1">
    <source>
        <dbReference type="Pfam" id="PF01471"/>
    </source>
</evidence>
<dbReference type="SUPFAM" id="SSF47090">
    <property type="entry name" value="PGBD-like"/>
    <property type="match status" value="1"/>
</dbReference>
<accession>A0A6S6S770</accession>
<gene>
    <name evidence="2" type="ORF">HELGO_WM31840</name>
</gene>
<feature type="domain" description="Peptidoglycan binding-like" evidence="1">
    <location>
        <begin position="12"/>
        <end position="67"/>
    </location>
</feature>
<proteinExistence type="predicted"/>
<sequence>MYFQPLSMGESGTMVYIVQKILNTIGYEVKEDGVFSLHMEKVVKSFQSTVDTLVIDGVVGYETMKQMDETTSRA</sequence>
<dbReference type="InterPro" id="IPR036365">
    <property type="entry name" value="PGBD-like_sf"/>
</dbReference>